<accession>A0A978VTV7</accession>
<evidence type="ECO:0000256" key="1">
    <source>
        <dbReference type="SAM" id="MobiDB-lite"/>
    </source>
</evidence>
<comment type="caution">
    <text evidence="3">The sequence shown here is derived from an EMBL/GenBank/DDBJ whole genome shotgun (WGS) entry which is preliminary data.</text>
</comment>
<evidence type="ECO:0000313" key="3">
    <source>
        <dbReference type="EMBL" id="KAH7542252.1"/>
    </source>
</evidence>
<dbReference type="InterPro" id="IPR002625">
    <property type="entry name" value="Smr_dom"/>
</dbReference>
<dbReference type="SUPFAM" id="SSF160443">
    <property type="entry name" value="SMR domain-like"/>
    <property type="match status" value="1"/>
</dbReference>
<dbReference type="InterPro" id="IPR013899">
    <property type="entry name" value="DUF1771"/>
</dbReference>
<dbReference type="EMBL" id="JAEACU010000002">
    <property type="protein sequence ID" value="KAH7542252.1"/>
    <property type="molecule type" value="Genomic_DNA"/>
</dbReference>
<dbReference type="Pfam" id="PF08590">
    <property type="entry name" value="DUF1771"/>
    <property type="match status" value="1"/>
</dbReference>
<dbReference type="InterPro" id="IPR036063">
    <property type="entry name" value="Smr_dom_sf"/>
</dbReference>
<dbReference type="SMART" id="SM01162">
    <property type="entry name" value="DUF1771"/>
    <property type="match status" value="1"/>
</dbReference>
<dbReference type="OrthoDB" id="3231855at2759"/>
<proteinExistence type="predicted"/>
<protein>
    <recommendedName>
        <fullName evidence="2">Smr domain-containing protein</fullName>
    </recommendedName>
</protein>
<organism evidence="3 4">
    <name type="scientific">Ziziphus jujuba var. spinosa</name>
    <dbReference type="NCBI Taxonomy" id="714518"/>
    <lineage>
        <taxon>Eukaryota</taxon>
        <taxon>Viridiplantae</taxon>
        <taxon>Streptophyta</taxon>
        <taxon>Embryophyta</taxon>
        <taxon>Tracheophyta</taxon>
        <taxon>Spermatophyta</taxon>
        <taxon>Magnoliopsida</taxon>
        <taxon>eudicotyledons</taxon>
        <taxon>Gunneridae</taxon>
        <taxon>Pentapetalae</taxon>
        <taxon>rosids</taxon>
        <taxon>fabids</taxon>
        <taxon>Rosales</taxon>
        <taxon>Rhamnaceae</taxon>
        <taxon>Paliureae</taxon>
        <taxon>Ziziphus</taxon>
    </lineage>
</organism>
<dbReference type="PANTHER" id="PTHR47676">
    <property type="entry name" value="OS01G0225100 PROTEIN"/>
    <property type="match status" value="1"/>
</dbReference>
<feature type="domain" description="Smr" evidence="2">
    <location>
        <begin position="435"/>
        <end position="509"/>
    </location>
</feature>
<dbReference type="PANTHER" id="PTHR47676:SF1">
    <property type="entry name" value="SMR DOMAIN-CONTAINING PROTEIN"/>
    <property type="match status" value="1"/>
</dbReference>
<dbReference type="InterPro" id="IPR056254">
    <property type="entry name" value="At5g58720/SDE5-like_UBA-like"/>
</dbReference>
<evidence type="ECO:0000313" key="4">
    <source>
        <dbReference type="Proteomes" id="UP000813462"/>
    </source>
</evidence>
<dbReference type="Proteomes" id="UP000813462">
    <property type="component" value="Unassembled WGS sequence"/>
</dbReference>
<dbReference type="Gene3D" id="3.30.1370.110">
    <property type="match status" value="1"/>
</dbReference>
<dbReference type="AlphaFoldDB" id="A0A978VTV7"/>
<feature type="region of interest" description="Disordered" evidence="1">
    <location>
        <begin position="1"/>
        <end position="43"/>
    </location>
</feature>
<gene>
    <name evidence="3" type="ORF">FEM48_Zijuj02G0053600</name>
</gene>
<name>A0A978VTV7_ZIZJJ</name>
<dbReference type="Pfam" id="PF01713">
    <property type="entry name" value="Smr"/>
    <property type="match status" value="1"/>
</dbReference>
<feature type="compositionally biased region" description="Pro residues" evidence="1">
    <location>
        <begin position="15"/>
        <end position="28"/>
    </location>
</feature>
<dbReference type="Pfam" id="PF24767">
    <property type="entry name" value="UBA_At5g58720"/>
    <property type="match status" value="1"/>
</dbReference>
<evidence type="ECO:0000259" key="2">
    <source>
        <dbReference type="PROSITE" id="PS50828"/>
    </source>
</evidence>
<reference evidence="3" key="1">
    <citation type="journal article" date="2021" name="Front. Plant Sci.">
        <title>Chromosome-Scale Genome Assembly for Chinese Sour Jujube and Insights Into Its Genome Evolution and Domestication Signature.</title>
        <authorList>
            <person name="Shen L.-Y."/>
            <person name="Luo H."/>
            <person name="Wang X.-L."/>
            <person name="Wang X.-M."/>
            <person name="Qiu X.-J."/>
            <person name="Liu H."/>
            <person name="Zhou S.-S."/>
            <person name="Jia K.-H."/>
            <person name="Nie S."/>
            <person name="Bao Y.-T."/>
            <person name="Zhang R.-G."/>
            <person name="Yun Q.-Z."/>
            <person name="Chai Y.-H."/>
            <person name="Lu J.-Y."/>
            <person name="Li Y."/>
            <person name="Zhao S.-W."/>
            <person name="Mao J.-F."/>
            <person name="Jia S.-G."/>
            <person name="Mao Y.-M."/>
        </authorList>
    </citation>
    <scope>NUCLEOTIDE SEQUENCE</scope>
    <source>
        <strain evidence="3">AT0</strain>
        <tissue evidence="3">Leaf</tissue>
    </source>
</reference>
<sequence length="524" mass="56811">MKHNAARKKKKKSSKPPPPPPPAPPQPPSKQVQVQKGDDEEQKLVVKALTGAFSSASLDDSISAYRQAHGDPDRAAMILDRALLDNADDPSTSSSSSSSSSSGVSSCSGFGSSSDGFVESGCIQNLVNERRFKGSSNNQKKVIAATGTVSTVLGKEYVMSTPRKVSKMKGLGNGIAAREEVEQFLCSMLGDDSGLSFAVVRDVLCQCGYDVEKALNVLLDLSSSPYEQSASGSNDSLSHKEDTTDPLDYSDILTDRASDCTSHSSECELQDNIWSVGCNCRNYAKALASADARPTSASSNASNLSQKVLESLFNIPKSPEYEPSTMDWRNVAKKLQSLGPQFDVYPSSNADQQQDVYAKGDEYHAFRKNATQHWDSVRSCYQKAATAHSKGSREYAAYLSDQGRAHTKLAREADEQASKDIFIARNKGIENVITIDLHGQHVKQAMGLLKMHLLFVSYVQTVQILRVITGCGTHGVGKSKLKQSVIKLLEKEGIGWSEENRGVVLVKLDGKKEFSFLNAESDSE</sequence>
<dbReference type="PROSITE" id="PS50828">
    <property type="entry name" value="SMR"/>
    <property type="match status" value="1"/>
</dbReference>
<dbReference type="SMART" id="SM00463">
    <property type="entry name" value="SMR"/>
    <property type="match status" value="1"/>
</dbReference>
<dbReference type="InterPro" id="IPR055319">
    <property type="entry name" value="At5g58720-like"/>
</dbReference>
<feature type="compositionally biased region" description="Basic residues" evidence="1">
    <location>
        <begin position="1"/>
        <end position="14"/>
    </location>
</feature>